<dbReference type="Proteomes" id="UP000639338">
    <property type="component" value="Unassembled WGS sequence"/>
</dbReference>
<dbReference type="OrthoDB" id="67388at2759"/>
<keyword evidence="4 9" id="KW-0375">Hydrogen ion transport</keyword>
<evidence type="ECO:0000313" key="11">
    <source>
        <dbReference type="Proteomes" id="UP000639338"/>
    </source>
</evidence>
<evidence type="ECO:0000256" key="2">
    <source>
        <dbReference type="ARBA" id="ARBA00022448"/>
    </source>
</evidence>
<evidence type="ECO:0000256" key="8">
    <source>
        <dbReference type="ARBA" id="ARBA00023136"/>
    </source>
</evidence>
<keyword evidence="8 9" id="KW-0472">Membrane</keyword>
<comment type="function">
    <text evidence="9">Subunit b, of the mitochondrial membrane ATP synthase complex (F(1)F(0) ATP synthase or Complex V) that produces ATP from ADP in the presence of a proton gradient across the membrane which is generated by electron transport complexes of the respiratory chain. ATP synthase complex consist of a soluble F(1) head domain - the catalytic core - and a membrane F(1) domain - the membrane proton channel. These two domains are linked by a central stalk rotating inside the F(1) region and a stationary peripheral stalk. During catalysis, ATP synthesis in the catalytic domain of F(1) is coupled via a rotary mechanism of the central stalk subunits to proton translocation. In vivo, can only synthesize ATP although its ATP hydrolase activity can be activated artificially in vitro. Part of the complex F(0) domain. Part of the complex F(0) domain and the peripheric stalk, which acts as a stator to hold the catalytic alpha(3)beta(3) subcomplex and subunit a/ATP6 static relative to the rotary elements.</text>
</comment>
<dbReference type="SUPFAM" id="SSF161060">
    <property type="entry name" value="ATP synthase B chain-like"/>
    <property type="match status" value="1"/>
</dbReference>
<dbReference type="EMBL" id="JACMRX010000005">
    <property type="protein sequence ID" value="KAF7989863.1"/>
    <property type="molecule type" value="Genomic_DNA"/>
</dbReference>
<comment type="subunit">
    <text evidence="9">F-type ATPases have 2 components, CF(1) - the catalytic core - and CF(0) - the membrane proton channel. CF(1) and CF(0) have multiple subunits.</text>
</comment>
<evidence type="ECO:0000256" key="7">
    <source>
        <dbReference type="ARBA" id="ARBA00023128"/>
    </source>
</evidence>
<dbReference type="Gene3D" id="1.20.5.2210">
    <property type="match status" value="1"/>
</dbReference>
<evidence type="ECO:0000256" key="4">
    <source>
        <dbReference type="ARBA" id="ARBA00022781"/>
    </source>
</evidence>
<dbReference type="PANTHER" id="PTHR12733:SF3">
    <property type="entry name" value="ATP SYNTHASE F(0) COMPLEX SUBUNIT B1, MITOCHONDRIAL"/>
    <property type="match status" value="1"/>
</dbReference>
<keyword evidence="2 9" id="KW-0813">Transport</keyword>
<comment type="subcellular location">
    <subcellularLocation>
        <location evidence="9">Mitochondrion</location>
    </subcellularLocation>
    <subcellularLocation>
        <location evidence="9">Mitochondrion inner membrane</location>
    </subcellularLocation>
</comment>
<gene>
    <name evidence="10" type="ORF">HCN44_008537</name>
</gene>
<dbReference type="GO" id="GO:0046933">
    <property type="term" value="F:proton-transporting ATP synthase activity, rotational mechanism"/>
    <property type="evidence" value="ECO:0007669"/>
    <property type="project" value="TreeGrafter"/>
</dbReference>
<evidence type="ECO:0000256" key="5">
    <source>
        <dbReference type="ARBA" id="ARBA00022792"/>
    </source>
</evidence>
<protein>
    <recommendedName>
        <fullName evidence="9">ATP synthase subunit b</fullName>
    </recommendedName>
</protein>
<evidence type="ECO:0000256" key="1">
    <source>
        <dbReference type="ARBA" id="ARBA00007479"/>
    </source>
</evidence>
<comment type="similarity">
    <text evidence="1 9">Belongs to the eukaryotic ATPase B chain family.</text>
</comment>
<reference evidence="10 11" key="1">
    <citation type="submission" date="2020-08" db="EMBL/GenBank/DDBJ databases">
        <title>Aphidius gifuensis genome sequencing and assembly.</title>
        <authorList>
            <person name="Du Z."/>
        </authorList>
    </citation>
    <scope>NUCLEOTIDE SEQUENCE [LARGE SCALE GENOMIC DNA]</scope>
    <source>
        <strain evidence="10">YNYX2018</strain>
        <tissue evidence="10">Adults</tissue>
    </source>
</reference>
<organism evidence="10 11">
    <name type="scientific">Aphidius gifuensis</name>
    <name type="common">Parasitoid wasp</name>
    <dbReference type="NCBI Taxonomy" id="684658"/>
    <lineage>
        <taxon>Eukaryota</taxon>
        <taxon>Metazoa</taxon>
        <taxon>Ecdysozoa</taxon>
        <taxon>Arthropoda</taxon>
        <taxon>Hexapoda</taxon>
        <taxon>Insecta</taxon>
        <taxon>Pterygota</taxon>
        <taxon>Neoptera</taxon>
        <taxon>Endopterygota</taxon>
        <taxon>Hymenoptera</taxon>
        <taxon>Apocrita</taxon>
        <taxon>Ichneumonoidea</taxon>
        <taxon>Braconidae</taxon>
        <taxon>Aphidiinae</taxon>
        <taxon>Aphidius</taxon>
    </lineage>
</organism>
<accession>A0A834XMB7</accession>
<dbReference type="InterPro" id="IPR013837">
    <property type="entry name" value="ATP_synth_F0_suB"/>
</dbReference>
<evidence type="ECO:0000256" key="6">
    <source>
        <dbReference type="ARBA" id="ARBA00023065"/>
    </source>
</evidence>
<dbReference type="AlphaFoldDB" id="A0A834XMB7"/>
<keyword evidence="7 9" id="KW-0496">Mitochondrion</keyword>
<evidence type="ECO:0000256" key="9">
    <source>
        <dbReference type="RuleBase" id="RU368017"/>
    </source>
</evidence>
<keyword evidence="6 9" id="KW-0406">Ion transport</keyword>
<dbReference type="GO" id="GO:0045259">
    <property type="term" value="C:proton-transporting ATP synthase complex"/>
    <property type="evidence" value="ECO:0007669"/>
    <property type="project" value="UniProtKB-KW"/>
</dbReference>
<proteinExistence type="inferred from homology"/>
<dbReference type="PANTHER" id="PTHR12733">
    <property type="entry name" value="MITOCHONDRIAL ATP SYNTHASE B CHAIN"/>
    <property type="match status" value="1"/>
</dbReference>
<keyword evidence="11" id="KW-1185">Reference proteome</keyword>
<dbReference type="InterPro" id="IPR008688">
    <property type="entry name" value="ATP_synth_Bsub_B/MI25"/>
</dbReference>
<sequence length="235" mass="27074">MLSRIALRNAITRLPVVARAQSSSAVDTQRRGRPIDPSPVRHGFIPEEWFTCLYNKTGFTGPYMLALGLSTTLVSKEIYVLEHEYYTGVSVLIVSILAVKKLGPMVTKWIDEGMDKQESELNETRDSELRQYKDLIEHEKNQQMRTEAQQMILDAKKENIKMQLEAAYRERIHTVYTEVKKRLDYQLQIANVERRVAQKHMSDWIINSVLKSITPDQEKANLQQCIADLQALAPK</sequence>
<dbReference type="GO" id="GO:0005743">
    <property type="term" value="C:mitochondrial inner membrane"/>
    <property type="evidence" value="ECO:0007669"/>
    <property type="project" value="UniProtKB-SubCell"/>
</dbReference>
<keyword evidence="3 9" id="KW-0138">CF(0)</keyword>
<evidence type="ECO:0000313" key="10">
    <source>
        <dbReference type="EMBL" id="KAF7989863.1"/>
    </source>
</evidence>
<dbReference type="Pfam" id="PF05405">
    <property type="entry name" value="Mt_ATP-synt_B"/>
    <property type="match status" value="1"/>
</dbReference>
<name>A0A834XMB7_APHGI</name>
<comment type="caution">
    <text evidence="10">The sequence shown here is derived from an EMBL/GenBank/DDBJ whole genome shotgun (WGS) entry which is preliminary data.</text>
</comment>
<evidence type="ECO:0000256" key="3">
    <source>
        <dbReference type="ARBA" id="ARBA00022547"/>
    </source>
</evidence>
<keyword evidence="5 9" id="KW-0999">Mitochondrion inner membrane</keyword>